<evidence type="ECO:0000256" key="1">
    <source>
        <dbReference type="SAM" id="MobiDB-lite"/>
    </source>
</evidence>
<name>A0A125G0L7_9BURK</name>
<proteinExistence type="predicted"/>
<dbReference type="InterPro" id="IPR045864">
    <property type="entry name" value="aa-tRNA-synth_II/BPL/LPL"/>
</dbReference>
<dbReference type="CDD" id="cd00670">
    <property type="entry name" value="Gly_His_Pro_Ser_Thr_tRS_core"/>
    <property type="match status" value="1"/>
</dbReference>
<dbReference type="NCBIfam" id="NF005479">
    <property type="entry name" value="PRK07080.1"/>
    <property type="match status" value="1"/>
</dbReference>
<organism evidence="2 3">
    <name type="scientific">Burkholderia ubonensis</name>
    <dbReference type="NCBI Taxonomy" id="101571"/>
    <lineage>
        <taxon>Bacteria</taxon>
        <taxon>Pseudomonadati</taxon>
        <taxon>Pseudomonadota</taxon>
        <taxon>Betaproteobacteria</taxon>
        <taxon>Burkholderiales</taxon>
        <taxon>Burkholderiaceae</taxon>
        <taxon>Burkholderia</taxon>
        <taxon>Burkholderia cepacia complex</taxon>
    </lineage>
</organism>
<protein>
    <recommendedName>
        <fullName evidence="4">Amino acid--[acyl-carrier-protein] ligase</fullName>
    </recommendedName>
</protein>
<dbReference type="OrthoDB" id="583154at2"/>
<dbReference type="RefSeq" id="WP_060303562.1">
    <property type="nucleotide sequence ID" value="NZ_CP013464.1"/>
</dbReference>
<comment type="caution">
    <text evidence="2">The sequence shown here is derived from an EMBL/GenBank/DDBJ whole genome shotgun (WGS) entry which is preliminary data.</text>
</comment>
<evidence type="ECO:0000313" key="3">
    <source>
        <dbReference type="Proteomes" id="UP000062998"/>
    </source>
</evidence>
<reference evidence="2 3" key="1">
    <citation type="submission" date="2015-11" db="EMBL/GenBank/DDBJ databases">
        <title>Expanding the genomic diversity of Burkholderia species for the development of highly accurate diagnostics.</title>
        <authorList>
            <person name="Sahl J."/>
            <person name="Keim P."/>
            <person name="Wagner D."/>
        </authorList>
    </citation>
    <scope>NUCLEOTIDE SEQUENCE [LARGE SCALE GENOMIC DNA]</scope>
    <source>
        <strain evidence="2 3">MSMB2167WGS</strain>
    </source>
</reference>
<dbReference type="AlphaFoldDB" id="A0A125G0L7"/>
<accession>A0A125G0L7</accession>
<feature type="region of interest" description="Disordered" evidence="1">
    <location>
        <begin position="1"/>
        <end position="22"/>
    </location>
</feature>
<sequence>MNDRLSAAPASPVSATPADAPLDRAGVNPLRDALIDAGLLIPTGVQGLFGRSERFERVVEALDAFVTRIGADQQAEVMRFPPAMSRVEFERSEYMKSFPQLAGTVHAFCGGEHEQQRVLQCLERGDDWTGSQKPTYVVMTPAACYPVYPVVARAGALPGDGRLVDVFSYCFRHEPSLDPTRMQLFRMREYVRIGTPEQIVAFRRTWMERGARMIDALRLPNAIDLANDPFFGRGGRIVADSQREQNLKFELLVPIEHDGRQTACLSFNYHMDHFGLLWGIRTATGDVAHTGCVGFGLERLTLALFRHHGFDLDAWPRDVRDVLWGDR</sequence>
<dbReference type="EMBL" id="LPIX01000095">
    <property type="protein sequence ID" value="KWD95445.1"/>
    <property type="molecule type" value="Genomic_DNA"/>
</dbReference>
<dbReference type="Proteomes" id="UP000062998">
    <property type="component" value="Unassembled WGS sequence"/>
</dbReference>
<gene>
    <name evidence="2" type="ORF">WL73_01975</name>
</gene>
<evidence type="ECO:0008006" key="4">
    <source>
        <dbReference type="Google" id="ProtNLM"/>
    </source>
</evidence>
<evidence type="ECO:0000313" key="2">
    <source>
        <dbReference type="EMBL" id="KWD95445.1"/>
    </source>
</evidence>
<dbReference type="SUPFAM" id="SSF55681">
    <property type="entry name" value="Class II aaRS and biotin synthetases"/>
    <property type="match status" value="1"/>
</dbReference>
<feature type="compositionally biased region" description="Low complexity" evidence="1">
    <location>
        <begin position="1"/>
        <end position="20"/>
    </location>
</feature>
<dbReference type="Gene3D" id="3.30.930.10">
    <property type="entry name" value="Bira Bifunctional Protein, Domain 2"/>
    <property type="match status" value="1"/>
</dbReference>